<comment type="caution">
    <text evidence="2">The sequence shown here is derived from an EMBL/GenBank/DDBJ whole genome shotgun (WGS) entry which is preliminary data.</text>
</comment>
<organism evidence="2 3">
    <name type="scientific">Alteromonas arenosi</name>
    <dbReference type="NCBI Taxonomy" id="3055817"/>
    <lineage>
        <taxon>Bacteria</taxon>
        <taxon>Pseudomonadati</taxon>
        <taxon>Pseudomonadota</taxon>
        <taxon>Gammaproteobacteria</taxon>
        <taxon>Alteromonadales</taxon>
        <taxon>Alteromonadaceae</taxon>
        <taxon>Alteromonas/Salinimonas group</taxon>
        <taxon>Alteromonas</taxon>
    </lineage>
</organism>
<dbReference type="EMBL" id="JAUCBP010000010">
    <property type="protein sequence ID" value="MDM7861349.1"/>
    <property type="molecule type" value="Genomic_DNA"/>
</dbReference>
<name>A0ABT7SZB5_9ALTE</name>
<gene>
    <name evidence="2" type="ORF">QTP81_12150</name>
</gene>
<protein>
    <submittedName>
        <fullName evidence="2">GSCFA domain-containing protein</fullName>
    </submittedName>
</protein>
<dbReference type="Proteomes" id="UP001234343">
    <property type="component" value="Unassembled WGS sequence"/>
</dbReference>
<sequence>MKDLVFAEKHRQRALSINIESSPVLDSFNKKVVATGSCFAYAISKNLNDLGFKTQFDGRSATRFSVKSFASYMQHLIELPSTFTDSKAVYVDSTYKNQEKDVITSTLHNGLYGINTDLDMFSQQCFQIDKTFKDKLKNADLVIVTLGTSQYLKLKRGGHVVTNFQGIDRSEFDFIEPTTSEVTIDVQNILKALEILTNESAMICFTVSPQRYAWGPIGDFKDQETDWNNELGAFPKDGLVANCYDKSKVRVALQDGIQATSINRNIRYFPSYEMVLDELRSKEAFGVRDSDYGHVAQTTSAYVVNRFVNKYMSDELKRFIEVQKNFAKDVQGFKQLSIQERVAILVTAAENIERHQCLPVPETFVKPLRQAYKQLLNSGIKIEPTHRLQLDRIFASGTDFVADVQQTLEQQPDDIDIILYGAGISAKNLLEKTDLLNRNIVMICDRNAAAIDKFFGFKVQPPEALARFPNAKLLISAQESSESIIADLSEQGIRRDRII</sequence>
<evidence type="ECO:0000259" key="1">
    <source>
        <dbReference type="Pfam" id="PF08885"/>
    </source>
</evidence>
<dbReference type="InterPro" id="IPR014982">
    <property type="entry name" value="GSCFA"/>
</dbReference>
<accession>A0ABT7SZB5</accession>
<evidence type="ECO:0000313" key="2">
    <source>
        <dbReference type="EMBL" id="MDM7861349.1"/>
    </source>
</evidence>
<dbReference type="Pfam" id="PF08885">
    <property type="entry name" value="GSCFA"/>
    <property type="match status" value="1"/>
</dbReference>
<feature type="domain" description="GSCFA" evidence="1">
    <location>
        <begin position="31"/>
        <end position="307"/>
    </location>
</feature>
<dbReference type="RefSeq" id="WP_289365790.1">
    <property type="nucleotide sequence ID" value="NZ_JAUCBP010000010.1"/>
</dbReference>
<reference evidence="2 3" key="1">
    <citation type="submission" date="2023-06" db="EMBL/GenBank/DDBJ databases">
        <title>Alteromonas sp. ASW11-36 isolated from intertidal sand.</title>
        <authorList>
            <person name="Li Y."/>
        </authorList>
    </citation>
    <scope>NUCLEOTIDE SEQUENCE [LARGE SCALE GENOMIC DNA]</scope>
    <source>
        <strain evidence="2 3">ASW11-36</strain>
    </source>
</reference>
<proteinExistence type="predicted"/>
<keyword evidence="3" id="KW-1185">Reference proteome</keyword>
<dbReference type="Gene3D" id="3.40.50.720">
    <property type="entry name" value="NAD(P)-binding Rossmann-like Domain"/>
    <property type="match status" value="1"/>
</dbReference>
<evidence type="ECO:0000313" key="3">
    <source>
        <dbReference type="Proteomes" id="UP001234343"/>
    </source>
</evidence>